<dbReference type="SUPFAM" id="SSF52540">
    <property type="entry name" value="P-loop containing nucleoside triphosphate hydrolases"/>
    <property type="match status" value="1"/>
</dbReference>
<evidence type="ECO:0000313" key="1">
    <source>
        <dbReference type="EMBL" id="GMG83999.1"/>
    </source>
</evidence>
<dbReference type="Gene3D" id="3.40.50.300">
    <property type="entry name" value="P-loop containing nucleotide triphosphate hydrolases"/>
    <property type="match status" value="1"/>
</dbReference>
<dbReference type="InterPro" id="IPR027417">
    <property type="entry name" value="P-loop_NTPase"/>
</dbReference>
<dbReference type="Proteomes" id="UP001239909">
    <property type="component" value="Unassembled WGS sequence"/>
</dbReference>
<name>A0ABQ6LRH6_9RHOB</name>
<keyword evidence="2" id="KW-1185">Reference proteome</keyword>
<evidence type="ECO:0000313" key="2">
    <source>
        <dbReference type="Proteomes" id="UP001239909"/>
    </source>
</evidence>
<reference evidence="1 2" key="1">
    <citation type="submission" date="2023-04" db="EMBL/GenBank/DDBJ databases">
        <title>Marinoamorphus aggregata gen. nov., sp. Nov., isolate from tissue of brittle star Ophioplocus japonicus.</title>
        <authorList>
            <person name="Kawano K."/>
            <person name="Sawayama S."/>
            <person name="Nakagawa S."/>
        </authorList>
    </citation>
    <scope>NUCLEOTIDE SEQUENCE [LARGE SCALE GENOMIC DNA]</scope>
    <source>
        <strain evidence="1 2">NKW23</strain>
    </source>
</reference>
<sequence>MTQPDAVEDDFALEANFIEQAEYLEKARFLQLLTEHPDEETIIKKLTGGGAKLLIGPRGCGKSTLLLKAYYLIVAQKTINTLPIYVNFKLALKVEPLYHKGPNAAFWFRRWLFIKVLLSIHNTIADAVEMEVGNALPSKLVLERALSRVEAGRSTDEELDDYALDKVHGAIEEILSLNDMSRCVLLMDDAAHAFSEKQQEDFFDFFREIKSKRISPKAAVYPGVTSHSPSFHVGHDAERVDVWVRPYGSDYERYMIDMARRRFGDTPHDFFETSSEELSLLAYSAFGIPRAFLSMIRAIADSKNSYISSEQKLQRRKVLELSRQGRDMSHATFASLGSKLPAYKAFIESGSKIYQSILSTLKAYNTGKPLPQHGLQFGMKSPISPEIEKTLGFLQYSGLVMPAGDTMRGVKGTYELFDIHFGDLIAENTIVGRRTKSISSFLEVLRGVKHQAWPRINDASLINTAHLGDAPFALALPACQVCGTERPSESARFCSNCGAQLKSASTYESLVSQNISVLPISNRMKKRIKENSNIRTVRDILIDTSRDRLRGIKYIGEIRAAKIISAAEEHIS</sequence>
<protein>
    <recommendedName>
        <fullName evidence="3">Zinc ribbon domain-containing protein</fullName>
    </recommendedName>
</protein>
<organism evidence="1 2">
    <name type="scientific">Paralimibaculum aggregatum</name>
    <dbReference type="NCBI Taxonomy" id="3036245"/>
    <lineage>
        <taxon>Bacteria</taxon>
        <taxon>Pseudomonadati</taxon>
        <taxon>Pseudomonadota</taxon>
        <taxon>Alphaproteobacteria</taxon>
        <taxon>Rhodobacterales</taxon>
        <taxon>Paracoccaceae</taxon>
        <taxon>Paralimibaculum</taxon>
    </lineage>
</organism>
<proteinExistence type="predicted"/>
<accession>A0ABQ6LRH6</accession>
<dbReference type="EMBL" id="BSYI01000027">
    <property type="protein sequence ID" value="GMG83999.1"/>
    <property type="molecule type" value="Genomic_DNA"/>
</dbReference>
<comment type="caution">
    <text evidence="1">The sequence shown here is derived from an EMBL/GenBank/DDBJ whole genome shotgun (WGS) entry which is preliminary data.</text>
</comment>
<gene>
    <name evidence="1" type="ORF">LNKW23_32130</name>
</gene>
<dbReference type="RefSeq" id="WP_285672900.1">
    <property type="nucleotide sequence ID" value="NZ_BSYI01000027.1"/>
</dbReference>
<evidence type="ECO:0008006" key="3">
    <source>
        <dbReference type="Google" id="ProtNLM"/>
    </source>
</evidence>